<name>A0A1F7GXF3_9BACT</name>
<dbReference type="AlphaFoldDB" id="A0A1F7GXF3"/>
<dbReference type="Pfam" id="PF07521">
    <property type="entry name" value="RMMBL"/>
    <property type="match status" value="1"/>
</dbReference>
<dbReference type="InterPro" id="IPR001279">
    <property type="entry name" value="Metallo-B-lactamas"/>
</dbReference>
<dbReference type="Proteomes" id="UP000177159">
    <property type="component" value="Unassembled WGS sequence"/>
</dbReference>
<proteinExistence type="predicted"/>
<dbReference type="SMART" id="SM01027">
    <property type="entry name" value="Beta-Casp"/>
    <property type="match status" value="1"/>
</dbReference>
<gene>
    <name evidence="4" type="ORF">A3C24_01885</name>
</gene>
<dbReference type="PANTHER" id="PTHR11203:SF37">
    <property type="entry name" value="INTEGRATOR COMPLEX SUBUNIT 11"/>
    <property type="match status" value="1"/>
</dbReference>
<dbReference type="InterPro" id="IPR022712">
    <property type="entry name" value="Beta_Casp"/>
</dbReference>
<dbReference type="Pfam" id="PF10996">
    <property type="entry name" value="Beta-Casp"/>
    <property type="match status" value="1"/>
</dbReference>
<dbReference type="EMBL" id="MFZM01000020">
    <property type="protein sequence ID" value="OGK23525.1"/>
    <property type="molecule type" value="Genomic_DNA"/>
</dbReference>
<evidence type="ECO:0000259" key="2">
    <source>
        <dbReference type="SMART" id="SM00849"/>
    </source>
</evidence>
<sequence>MKYIKFLGASGTVTGSCYLLKEDNGPNVLVDMGMFQGQQEIADLNYAPLQFDPSNVYGVILTHAHLDHCGRLPLLTKNGFKGRIFMTEATKDLTEIALLDAAHISEHEQERPQLFNEVDVHRLLEHAEIVTYDQAFKVGNWHVIFRDAGHILGSASIEFEDKNSSDGISKIVFSGDLGNSPQDILKPTQTINQANIVVMESTYGGRKHPHIDPSQVIQEEINAVEQSKGVLLIPAFSIERSQELLHRIDHLKREGKVHQQTPIYLDSPMASRVTKVYKIYKQYYNQELSEHTQHDDPFNFPGLIITKNTEESAKIHTTSGPMVIIAGSGMMTGGRILHHARKYLPRKSTHLLFVGYQGIETLGRDILSGTRTASILESEITVRASIRDLAAMSAHADEPKLLKWLSYIRDVHKVYLTHGDSVPRADLASAIKNHLGISDIVLPQMNEEYEID</sequence>
<evidence type="ECO:0000256" key="1">
    <source>
        <dbReference type="ARBA" id="ARBA00022801"/>
    </source>
</evidence>
<dbReference type="Gene3D" id="3.60.15.10">
    <property type="entry name" value="Ribonuclease Z/Hydroxyacylglutathione hydrolase-like"/>
    <property type="match status" value="1"/>
</dbReference>
<dbReference type="InterPro" id="IPR036866">
    <property type="entry name" value="RibonucZ/Hydroxyglut_hydro"/>
</dbReference>
<dbReference type="CDD" id="cd16295">
    <property type="entry name" value="TTHA0252-CPSF-like_MBL-fold"/>
    <property type="match status" value="1"/>
</dbReference>
<dbReference type="PROSITE" id="PS51257">
    <property type="entry name" value="PROKAR_LIPOPROTEIN"/>
    <property type="match status" value="1"/>
</dbReference>
<reference evidence="4 5" key="1">
    <citation type="journal article" date="2016" name="Nat. Commun.">
        <title>Thousands of microbial genomes shed light on interconnected biogeochemical processes in an aquifer system.</title>
        <authorList>
            <person name="Anantharaman K."/>
            <person name="Brown C.T."/>
            <person name="Hug L.A."/>
            <person name="Sharon I."/>
            <person name="Castelle C.J."/>
            <person name="Probst A.J."/>
            <person name="Thomas B.C."/>
            <person name="Singh A."/>
            <person name="Wilkins M.J."/>
            <person name="Karaoz U."/>
            <person name="Brodie E.L."/>
            <person name="Williams K.H."/>
            <person name="Hubbard S.S."/>
            <person name="Banfield J.F."/>
        </authorList>
    </citation>
    <scope>NUCLEOTIDE SEQUENCE [LARGE SCALE GENOMIC DNA]</scope>
</reference>
<organism evidence="4 5">
    <name type="scientific">Candidatus Roizmanbacteria bacterium RIFCSPHIGHO2_02_FULL_37_24</name>
    <dbReference type="NCBI Taxonomy" id="1802037"/>
    <lineage>
        <taxon>Bacteria</taxon>
        <taxon>Candidatus Roizmaniibacteriota</taxon>
    </lineage>
</organism>
<feature type="domain" description="Metallo-beta-lactamase" evidence="2">
    <location>
        <begin position="14"/>
        <end position="208"/>
    </location>
</feature>
<evidence type="ECO:0008006" key="6">
    <source>
        <dbReference type="Google" id="ProtNLM"/>
    </source>
</evidence>
<dbReference type="SUPFAM" id="SSF56281">
    <property type="entry name" value="Metallo-hydrolase/oxidoreductase"/>
    <property type="match status" value="1"/>
</dbReference>
<comment type="caution">
    <text evidence="4">The sequence shown here is derived from an EMBL/GenBank/DDBJ whole genome shotgun (WGS) entry which is preliminary data.</text>
</comment>
<keyword evidence="1" id="KW-0378">Hydrolase</keyword>
<dbReference type="Pfam" id="PF00753">
    <property type="entry name" value="Lactamase_B"/>
    <property type="match status" value="1"/>
</dbReference>
<dbReference type="GO" id="GO:0004521">
    <property type="term" value="F:RNA endonuclease activity"/>
    <property type="evidence" value="ECO:0007669"/>
    <property type="project" value="TreeGrafter"/>
</dbReference>
<protein>
    <recommendedName>
        <fullName evidence="6">MBL fold metallo-hydrolase</fullName>
    </recommendedName>
</protein>
<dbReference type="InterPro" id="IPR011108">
    <property type="entry name" value="RMMBL"/>
</dbReference>
<evidence type="ECO:0000313" key="4">
    <source>
        <dbReference type="EMBL" id="OGK23525.1"/>
    </source>
</evidence>
<dbReference type="GO" id="GO:0016787">
    <property type="term" value="F:hydrolase activity"/>
    <property type="evidence" value="ECO:0007669"/>
    <property type="project" value="UniProtKB-KW"/>
</dbReference>
<accession>A0A1F7GXF3</accession>
<dbReference type="InterPro" id="IPR050698">
    <property type="entry name" value="MBL"/>
</dbReference>
<evidence type="ECO:0000259" key="3">
    <source>
        <dbReference type="SMART" id="SM01027"/>
    </source>
</evidence>
<dbReference type="PANTHER" id="PTHR11203">
    <property type="entry name" value="CLEAVAGE AND POLYADENYLATION SPECIFICITY FACTOR FAMILY MEMBER"/>
    <property type="match status" value="1"/>
</dbReference>
<dbReference type="Gene3D" id="3.40.50.10890">
    <property type="match status" value="1"/>
</dbReference>
<evidence type="ECO:0000313" key="5">
    <source>
        <dbReference type="Proteomes" id="UP000177159"/>
    </source>
</evidence>
<feature type="domain" description="Beta-Casp" evidence="3">
    <location>
        <begin position="241"/>
        <end position="366"/>
    </location>
</feature>
<dbReference type="SMART" id="SM00849">
    <property type="entry name" value="Lactamase_B"/>
    <property type="match status" value="1"/>
</dbReference>